<gene>
    <name evidence="2" type="ORF">Cboi02_000652800</name>
</gene>
<evidence type="ECO:0000256" key="1">
    <source>
        <dbReference type="SAM" id="MobiDB-lite"/>
    </source>
</evidence>
<proteinExistence type="predicted"/>
<keyword evidence="3" id="KW-1185">Reference proteome</keyword>
<dbReference type="Proteomes" id="UP001165120">
    <property type="component" value="Unassembled WGS sequence"/>
</dbReference>
<reference evidence="2" key="1">
    <citation type="submission" date="2023-04" db="EMBL/GenBank/DDBJ databases">
        <title>Candida boidinii NBRC 10035.</title>
        <authorList>
            <person name="Ichikawa N."/>
            <person name="Sato H."/>
            <person name="Tonouchi N."/>
        </authorList>
    </citation>
    <scope>NUCLEOTIDE SEQUENCE</scope>
    <source>
        <strain evidence="2">NBRC 10035</strain>
    </source>
</reference>
<organism evidence="2 3">
    <name type="scientific">Candida boidinii</name>
    <name type="common">Yeast</name>
    <dbReference type="NCBI Taxonomy" id="5477"/>
    <lineage>
        <taxon>Eukaryota</taxon>
        <taxon>Fungi</taxon>
        <taxon>Dikarya</taxon>
        <taxon>Ascomycota</taxon>
        <taxon>Saccharomycotina</taxon>
        <taxon>Pichiomycetes</taxon>
        <taxon>Pichiales</taxon>
        <taxon>Pichiaceae</taxon>
        <taxon>Ogataea</taxon>
        <taxon>Ogataea/Candida clade</taxon>
    </lineage>
</organism>
<evidence type="ECO:0000313" key="2">
    <source>
        <dbReference type="EMBL" id="GME81111.1"/>
    </source>
</evidence>
<dbReference type="AlphaFoldDB" id="A0A9W6WLG3"/>
<evidence type="ECO:0000313" key="3">
    <source>
        <dbReference type="Proteomes" id="UP001165120"/>
    </source>
</evidence>
<dbReference type="EMBL" id="BSXN01004359">
    <property type="protein sequence ID" value="GME81111.1"/>
    <property type="molecule type" value="Genomic_DNA"/>
</dbReference>
<name>A0A9W6WLG3_CANBO</name>
<accession>A0A9W6WLG3</accession>
<protein>
    <submittedName>
        <fullName evidence="2">Unnamed protein product</fullName>
    </submittedName>
</protein>
<feature type="region of interest" description="Disordered" evidence="1">
    <location>
        <begin position="71"/>
        <end position="109"/>
    </location>
</feature>
<feature type="compositionally biased region" description="Acidic residues" evidence="1">
    <location>
        <begin position="97"/>
        <end position="109"/>
    </location>
</feature>
<sequence>MAILQRNNIPVSPENSRRLVESIRRNEVTVQELLDPNINIGNRRINIVQPPTFAPQQNTQQQESVNQDIRFPAGATPAGTNNDGGILGAANMGIPDDGADVDSDEPMED</sequence>
<comment type="caution">
    <text evidence="2">The sequence shown here is derived from an EMBL/GenBank/DDBJ whole genome shotgun (WGS) entry which is preliminary data.</text>
</comment>